<feature type="compositionally biased region" description="Polar residues" evidence="1">
    <location>
        <begin position="1"/>
        <end position="11"/>
    </location>
</feature>
<dbReference type="Proteomes" id="UP001178507">
    <property type="component" value="Unassembled WGS sequence"/>
</dbReference>
<dbReference type="SUPFAM" id="SSF56219">
    <property type="entry name" value="DNase I-like"/>
    <property type="match status" value="1"/>
</dbReference>
<comment type="caution">
    <text evidence="3">The sequence shown here is derived from an EMBL/GenBank/DDBJ whole genome shotgun (WGS) entry which is preliminary data.</text>
</comment>
<accession>A0AA36N238</accession>
<dbReference type="EMBL" id="CAUJNA010001857">
    <property type="protein sequence ID" value="CAJ1389369.1"/>
    <property type="molecule type" value="Genomic_DNA"/>
</dbReference>
<dbReference type="Gene3D" id="3.60.10.10">
    <property type="entry name" value="Endonuclease/exonuclease/phosphatase"/>
    <property type="match status" value="1"/>
</dbReference>
<dbReference type="GO" id="GO:0000175">
    <property type="term" value="F:3'-5'-RNA exonuclease activity"/>
    <property type="evidence" value="ECO:0007669"/>
    <property type="project" value="TreeGrafter"/>
</dbReference>
<dbReference type="PANTHER" id="PTHR12121">
    <property type="entry name" value="CARBON CATABOLITE REPRESSOR PROTEIN 4"/>
    <property type="match status" value="1"/>
</dbReference>
<feature type="region of interest" description="Disordered" evidence="1">
    <location>
        <begin position="1"/>
        <end position="28"/>
    </location>
</feature>
<protein>
    <recommendedName>
        <fullName evidence="2">Endonuclease/exonuclease/phosphatase domain-containing protein</fullName>
    </recommendedName>
</protein>
<evidence type="ECO:0000313" key="4">
    <source>
        <dbReference type="Proteomes" id="UP001178507"/>
    </source>
</evidence>
<reference evidence="3" key="1">
    <citation type="submission" date="2023-08" db="EMBL/GenBank/DDBJ databases">
        <authorList>
            <person name="Chen Y."/>
            <person name="Shah S."/>
            <person name="Dougan E. K."/>
            <person name="Thang M."/>
            <person name="Chan C."/>
        </authorList>
    </citation>
    <scope>NUCLEOTIDE SEQUENCE</scope>
</reference>
<dbReference type="PANTHER" id="PTHR12121:SF36">
    <property type="entry name" value="ENDONUCLEASE_EXONUCLEASE_PHOSPHATASE DOMAIN-CONTAINING PROTEIN"/>
    <property type="match status" value="1"/>
</dbReference>
<gene>
    <name evidence="3" type="ORF">EVOR1521_LOCUS15001</name>
</gene>
<dbReference type="Pfam" id="PF03372">
    <property type="entry name" value="Exo_endo_phos"/>
    <property type="match status" value="1"/>
</dbReference>
<dbReference type="InterPro" id="IPR036691">
    <property type="entry name" value="Endo/exonu/phosph_ase_sf"/>
</dbReference>
<evidence type="ECO:0000256" key="1">
    <source>
        <dbReference type="SAM" id="MobiDB-lite"/>
    </source>
</evidence>
<proteinExistence type="predicted"/>
<dbReference type="AlphaFoldDB" id="A0AA36N238"/>
<feature type="domain" description="Endonuclease/exonuclease/phosphatase" evidence="2">
    <location>
        <begin position="70"/>
        <end position="352"/>
    </location>
</feature>
<evidence type="ECO:0000313" key="3">
    <source>
        <dbReference type="EMBL" id="CAJ1389369.1"/>
    </source>
</evidence>
<dbReference type="InterPro" id="IPR050410">
    <property type="entry name" value="CCR4/nocturin_mRNA_transcr"/>
</dbReference>
<name>A0AA36N238_9DINO</name>
<sequence length="371" mass="40449">MVSHMPSSVSRAMNARGPKQASHAFGRRQAANPLRRFPAISSGMACACVAASRRSVRSASSEPREVEVWSFNLRTEKAKEADAANSWAQRRDEVALFISKYSPAIVCAQEATGAMLSHLSDKLGGRYAWKGTSRKLEVEDECAGFLFDAEQVELESHGCFWLAPPGTPKGRPGWDAKLPRTCETAVFRMLSQPELKLRVLNTHFDHQGVQARQESAALLKDDILSFAASDPGCPQILCGDFNSAKSSVQYAILTEPSGETAMQDALRRVPPDGLDTAGVVSTIHKWQGVSFTEEKGDGTVDLSDDSAFDSRHIDWILWLDSSPHAVESTVLDPLSCRVLTDTLPSGRYPSDHFPLSATFAVNSLSNVPSRL</sequence>
<evidence type="ECO:0000259" key="2">
    <source>
        <dbReference type="Pfam" id="PF03372"/>
    </source>
</evidence>
<organism evidence="3 4">
    <name type="scientific">Effrenium voratum</name>
    <dbReference type="NCBI Taxonomy" id="2562239"/>
    <lineage>
        <taxon>Eukaryota</taxon>
        <taxon>Sar</taxon>
        <taxon>Alveolata</taxon>
        <taxon>Dinophyceae</taxon>
        <taxon>Suessiales</taxon>
        <taxon>Symbiodiniaceae</taxon>
        <taxon>Effrenium</taxon>
    </lineage>
</organism>
<dbReference type="InterPro" id="IPR005135">
    <property type="entry name" value="Endo/exonuclease/phosphatase"/>
</dbReference>
<keyword evidence="4" id="KW-1185">Reference proteome</keyword>